<reference evidence="3" key="1">
    <citation type="journal article" date="2015" name="MBio">
        <title>Genome-Resolved Metagenomic Analysis Reveals Roles for Candidate Phyla and Other Microbial Community Members in Biogeochemical Transformations in Oil Reservoirs.</title>
        <authorList>
            <person name="Hu P."/>
            <person name="Tom L."/>
            <person name="Singh A."/>
            <person name="Thomas B.C."/>
            <person name="Baker B.J."/>
            <person name="Piceno Y.M."/>
            <person name="Andersen G.L."/>
            <person name="Banfield J.F."/>
        </authorList>
    </citation>
    <scope>NUCLEOTIDE SEQUENCE [LARGE SCALE GENOMIC DNA]</scope>
</reference>
<dbReference type="PROSITE" id="PS50244">
    <property type="entry name" value="S5A_REDUCTASE"/>
    <property type="match status" value="1"/>
</dbReference>
<protein>
    <submittedName>
        <fullName evidence="2">Uncharacterized protein</fullName>
    </submittedName>
</protein>
<accession>A0A101HHD1</accession>
<sequence length="243" mass="28624">MTFLYLLSSILKRSDIVDIGWGLGFIIVTLTSLLLATDITTRMLIITALVTVWGLRLAIHIYLRNKGKDEDFRYQNFKKKWGKHFWWKSYINIFLLQGFLMILISTPIIYRFTYPTTPLTFLDYIGVSIWLLGFLFEVISDFQLSRFIKEKKKGNTKERFLKTGLWSLSRHPNYFGEVTLWWGIWMICITKPISLLTVIGPITITYFIIKVSGAPLLEEKYEGNKEWEEYKKEVPIFIPLKIK</sequence>
<dbReference type="InterPro" id="IPR010721">
    <property type="entry name" value="UstE-like"/>
</dbReference>
<evidence type="ECO:0000313" key="3">
    <source>
        <dbReference type="Proteomes" id="UP000053904"/>
    </source>
</evidence>
<keyword evidence="1" id="KW-0812">Transmembrane</keyword>
<feature type="transmembrane region" description="Helical" evidence="1">
    <location>
        <begin position="121"/>
        <end position="144"/>
    </location>
</feature>
<dbReference type="Gene3D" id="1.20.120.1630">
    <property type="match status" value="1"/>
</dbReference>
<dbReference type="GO" id="GO:0016020">
    <property type="term" value="C:membrane"/>
    <property type="evidence" value="ECO:0007669"/>
    <property type="project" value="TreeGrafter"/>
</dbReference>
<dbReference type="Pfam" id="PF06966">
    <property type="entry name" value="DUF1295"/>
    <property type="match status" value="1"/>
</dbReference>
<dbReference type="EMBL" id="LGGO01000088">
    <property type="protein sequence ID" value="KUK76907.1"/>
    <property type="molecule type" value="Genomic_DNA"/>
</dbReference>
<comment type="caution">
    <text evidence="2">The sequence shown here is derived from an EMBL/GenBank/DDBJ whole genome shotgun (WGS) entry which is preliminary data.</text>
</comment>
<dbReference type="PANTHER" id="PTHR32251:SF17">
    <property type="entry name" value="STEROID 5-ALPHA REDUCTASE C-TERMINAL DOMAIN-CONTAINING PROTEIN"/>
    <property type="match status" value="1"/>
</dbReference>
<feature type="transmembrane region" description="Helical" evidence="1">
    <location>
        <begin position="43"/>
        <end position="64"/>
    </location>
</feature>
<dbReference type="PATRIC" id="fig|1641389.3.peg.789"/>
<dbReference type="PANTHER" id="PTHR32251">
    <property type="entry name" value="3-OXO-5-ALPHA-STEROID 4-DEHYDROGENASE"/>
    <property type="match status" value="1"/>
</dbReference>
<name>A0A101HHD1_9BACT</name>
<dbReference type="AlphaFoldDB" id="A0A101HHD1"/>
<proteinExistence type="predicted"/>
<keyword evidence="1" id="KW-0472">Membrane</keyword>
<feature type="transmembrane region" description="Helical" evidence="1">
    <location>
        <begin position="180"/>
        <end position="209"/>
    </location>
</feature>
<evidence type="ECO:0000256" key="1">
    <source>
        <dbReference type="SAM" id="Phobius"/>
    </source>
</evidence>
<keyword evidence="1" id="KW-1133">Transmembrane helix</keyword>
<dbReference type="Proteomes" id="UP000053904">
    <property type="component" value="Unassembled WGS sequence"/>
</dbReference>
<feature type="transmembrane region" description="Helical" evidence="1">
    <location>
        <begin position="85"/>
        <end position="109"/>
    </location>
</feature>
<feature type="transmembrane region" description="Helical" evidence="1">
    <location>
        <begin position="16"/>
        <end position="37"/>
    </location>
</feature>
<gene>
    <name evidence="2" type="ORF">XD93_0660</name>
</gene>
<organism evidence="2 3">
    <name type="scientific">candidate division WS6 bacterium 34_10</name>
    <dbReference type="NCBI Taxonomy" id="1641389"/>
    <lineage>
        <taxon>Bacteria</taxon>
        <taxon>Candidatus Dojkabacteria</taxon>
    </lineage>
</organism>
<evidence type="ECO:0000313" key="2">
    <source>
        <dbReference type="EMBL" id="KUK76907.1"/>
    </source>
</evidence>